<evidence type="ECO:0000256" key="2">
    <source>
        <dbReference type="ARBA" id="ARBA00004642"/>
    </source>
</evidence>
<dbReference type="EMBL" id="MU069596">
    <property type="protein sequence ID" value="KAF5837971.1"/>
    <property type="molecule type" value="Genomic_DNA"/>
</dbReference>
<name>A0ABQ7GTP0_DUNSA</name>
<evidence type="ECO:0000256" key="4">
    <source>
        <dbReference type="ARBA" id="ARBA00018339"/>
    </source>
</evidence>
<proteinExistence type="inferred from homology"/>
<evidence type="ECO:0000313" key="9">
    <source>
        <dbReference type="Proteomes" id="UP000815325"/>
    </source>
</evidence>
<evidence type="ECO:0000256" key="7">
    <source>
        <dbReference type="SAM" id="MobiDB-lite"/>
    </source>
</evidence>
<feature type="region of interest" description="Disordered" evidence="7">
    <location>
        <begin position="1"/>
        <end position="196"/>
    </location>
</feature>
<dbReference type="PIRSF" id="PIRSF017302">
    <property type="entry name" value="Gltscr2"/>
    <property type="match status" value="1"/>
</dbReference>
<accession>A0ABQ7GTP0</accession>
<comment type="caution">
    <text evidence="8">The sequence shown here is derived from an EMBL/GenBank/DDBJ whole genome shotgun (WGS) entry which is preliminary data.</text>
</comment>
<evidence type="ECO:0000256" key="6">
    <source>
        <dbReference type="ARBA" id="ARBA00023242"/>
    </source>
</evidence>
<evidence type="ECO:0000256" key="5">
    <source>
        <dbReference type="ARBA" id="ARBA00022517"/>
    </source>
</evidence>
<feature type="compositionally biased region" description="Low complexity" evidence="7">
    <location>
        <begin position="102"/>
        <end position="123"/>
    </location>
</feature>
<keyword evidence="5" id="KW-0690">Ribosome biogenesis</keyword>
<gene>
    <name evidence="8" type="ORF">DUNSADRAFT_3632</name>
</gene>
<dbReference type="Proteomes" id="UP000815325">
    <property type="component" value="Unassembled WGS sequence"/>
</dbReference>
<keyword evidence="6" id="KW-0539">Nucleus</keyword>
<evidence type="ECO:0000256" key="3">
    <source>
        <dbReference type="ARBA" id="ARBA00008838"/>
    </source>
</evidence>
<protein>
    <recommendedName>
        <fullName evidence="4">Ribosome biogenesis protein NOP53</fullName>
    </recommendedName>
</protein>
<reference evidence="8" key="1">
    <citation type="submission" date="2017-08" db="EMBL/GenBank/DDBJ databases">
        <authorList>
            <person name="Polle J.E."/>
            <person name="Barry K."/>
            <person name="Cushman J."/>
            <person name="Schmutz J."/>
            <person name="Tran D."/>
            <person name="Hathwaick L.T."/>
            <person name="Yim W.C."/>
            <person name="Jenkins J."/>
            <person name="Mckie-Krisberg Z.M."/>
            <person name="Prochnik S."/>
            <person name="Lindquist E."/>
            <person name="Dockter R.B."/>
            <person name="Adam C."/>
            <person name="Molina H."/>
            <person name="Bunkerborg J."/>
            <person name="Jin E."/>
            <person name="Buchheim M."/>
            <person name="Magnuson J."/>
        </authorList>
    </citation>
    <scope>NUCLEOTIDE SEQUENCE</scope>
    <source>
        <strain evidence="8">CCAP 19/18</strain>
    </source>
</reference>
<evidence type="ECO:0000256" key="1">
    <source>
        <dbReference type="ARBA" id="ARBA00004604"/>
    </source>
</evidence>
<feature type="compositionally biased region" description="Basic and acidic residues" evidence="7">
    <location>
        <begin position="21"/>
        <end position="56"/>
    </location>
</feature>
<organism evidence="8 9">
    <name type="scientific">Dunaliella salina</name>
    <name type="common">Green alga</name>
    <name type="synonym">Protococcus salinus</name>
    <dbReference type="NCBI Taxonomy" id="3046"/>
    <lineage>
        <taxon>Eukaryota</taxon>
        <taxon>Viridiplantae</taxon>
        <taxon>Chlorophyta</taxon>
        <taxon>core chlorophytes</taxon>
        <taxon>Chlorophyceae</taxon>
        <taxon>CS clade</taxon>
        <taxon>Chlamydomonadales</taxon>
        <taxon>Dunaliellaceae</taxon>
        <taxon>Dunaliella</taxon>
    </lineage>
</organism>
<evidence type="ECO:0000313" key="8">
    <source>
        <dbReference type="EMBL" id="KAF5837971.1"/>
    </source>
</evidence>
<dbReference type="PANTHER" id="PTHR14211:SF7">
    <property type="entry name" value="RIBOSOME BIOGENESIS PROTEIN NOP53"/>
    <property type="match status" value="1"/>
</dbReference>
<feature type="compositionally biased region" description="Basic residues" evidence="7">
    <location>
        <begin position="1"/>
        <end position="11"/>
    </location>
</feature>
<feature type="compositionally biased region" description="Basic and acidic residues" evidence="7">
    <location>
        <begin position="87"/>
        <end position="101"/>
    </location>
</feature>
<dbReference type="InterPro" id="IPR011687">
    <property type="entry name" value="Nop53/GLTSCR2"/>
</dbReference>
<sequence>MGKTSKKKQWRKNLDDSEVVEQIKKESHQERHGPAVESLKDDQLFFVDKSADHEAVHVGAKRPRSGKREMRPTRAQLILSAPQKVKPVIEQKRAPPKKRNEPAQVQQLKQQPPAKKNKQQQQQGEPSKALVAGQPRSEGEQLDLWGEDGNHGREDLAPSTSAPTKEQQQQQQQVHYSARGPSAKRKGSRSRPTPPIKAVEIDMAGCSYNPEEESHQDALAAVVAAENKKLLKKELAPPPVPLVDAAHMQEQDELAQLQVS</sequence>
<dbReference type="PANTHER" id="PTHR14211">
    <property type="entry name" value="GLIOMA SUPPRESSOR CANDIDATE REGION GENE 2"/>
    <property type="match status" value="1"/>
</dbReference>
<keyword evidence="9" id="KW-1185">Reference proteome</keyword>
<comment type="subcellular location">
    <subcellularLocation>
        <location evidence="1">Nucleus</location>
        <location evidence="1">Nucleolus</location>
    </subcellularLocation>
    <subcellularLocation>
        <location evidence="2">Nucleus</location>
        <location evidence="2">Nucleoplasm</location>
    </subcellularLocation>
</comment>
<dbReference type="Pfam" id="PF07767">
    <property type="entry name" value="Nop53"/>
    <property type="match status" value="1"/>
</dbReference>
<comment type="similarity">
    <text evidence="3">Belongs to the NOP53 family.</text>
</comment>